<gene>
    <name evidence="2" type="ORF">DF3PB_1970005</name>
</gene>
<dbReference type="InterPro" id="IPR011856">
    <property type="entry name" value="tRNA_endonuc-like_dom_sf"/>
</dbReference>
<dbReference type="Pfam" id="PF02021">
    <property type="entry name" value="UPF0102"/>
    <property type="match status" value="1"/>
</dbReference>
<dbReference type="SUPFAM" id="SSF52980">
    <property type="entry name" value="Restriction endonuclease-like"/>
    <property type="match status" value="1"/>
</dbReference>
<evidence type="ECO:0000256" key="1">
    <source>
        <dbReference type="SAM" id="MobiDB-lite"/>
    </source>
</evidence>
<dbReference type="AlphaFoldDB" id="A0A380TAX2"/>
<dbReference type="PANTHER" id="PTHR34039">
    <property type="entry name" value="UPF0102 PROTEIN YRAN"/>
    <property type="match status" value="1"/>
</dbReference>
<accession>A0A380TAX2</accession>
<dbReference type="Gene3D" id="3.40.1350.10">
    <property type="match status" value="1"/>
</dbReference>
<protein>
    <submittedName>
        <fullName evidence="2">Uncharacterized protein</fullName>
    </submittedName>
</protein>
<dbReference type="EMBL" id="UIDG01000109">
    <property type="protein sequence ID" value="SUS05438.1"/>
    <property type="molecule type" value="Genomic_DNA"/>
</dbReference>
<dbReference type="InterPro" id="IPR011335">
    <property type="entry name" value="Restrct_endonuc-II-like"/>
</dbReference>
<dbReference type="GO" id="GO:0003676">
    <property type="term" value="F:nucleic acid binding"/>
    <property type="evidence" value="ECO:0007669"/>
    <property type="project" value="InterPro"/>
</dbReference>
<dbReference type="InterPro" id="IPR003509">
    <property type="entry name" value="UPF0102_YraN-like"/>
</dbReference>
<dbReference type="NCBIfam" id="NF009151">
    <property type="entry name" value="PRK12497.1-5"/>
    <property type="match status" value="1"/>
</dbReference>
<proteinExistence type="inferred from homology"/>
<sequence>MAARPHLGRPHPGPPHPDRRRAAQRFGRLAEHAARLLLRFKGYSILACDLRTPVGEIDIVARRGAVVAFVEVKSRARAPDADTLSPAQRRRIVRAAEAFLSRQQDPRLECVRFDLMLMAPWRWPRHIRDAWRADD</sequence>
<dbReference type="PANTHER" id="PTHR34039:SF1">
    <property type="entry name" value="UPF0102 PROTEIN YRAN"/>
    <property type="match status" value="1"/>
</dbReference>
<feature type="region of interest" description="Disordered" evidence="1">
    <location>
        <begin position="1"/>
        <end position="21"/>
    </location>
</feature>
<name>A0A380TAX2_9ZZZZ</name>
<organism evidence="2">
    <name type="scientific">metagenome</name>
    <dbReference type="NCBI Taxonomy" id="256318"/>
    <lineage>
        <taxon>unclassified sequences</taxon>
        <taxon>metagenomes</taxon>
    </lineage>
</organism>
<reference evidence="2" key="1">
    <citation type="submission" date="2018-07" db="EMBL/GenBank/DDBJ databases">
        <authorList>
            <person name="Quirk P.G."/>
            <person name="Krulwich T.A."/>
        </authorList>
    </citation>
    <scope>NUCLEOTIDE SEQUENCE</scope>
</reference>
<dbReference type="HAMAP" id="MF_00048">
    <property type="entry name" value="UPF0102"/>
    <property type="match status" value="1"/>
</dbReference>
<evidence type="ECO:0000313" key="2">
    <source>
        <dbReference type="EMBL" id="SUS05438.1"/>
    </source>
</evidence>